<dbReference type="InterPro" id="IPR050553">
    <property type="entry name" value="Thioredoxin_ResA/DsbE_sf"/>
</dbReference>
<dbReference type="Pfam" id="PF00578">
    <property type="entry name" value="AhpC-TSA"/>
    <property type="match status" value="1"/>
</dbReference>
<keyword evidence="1" id="KW-1015">Disulfide bond</keyword>
<dbReference type="SUPFAM" id="SSF52833">
    <property type="entry name" value="Thioredoxin-like"/>
    <property type="match status" value="1"/>
</dbReference>
<dbReference type="InterPro" id="IPR017937">
    <property type="entry name" value="Thioredoxin_CS"/>
</dbReference>
<evidence type="ECO:0000259" key="2">
    <source>
        <dbReference type="PROSITE" id="PS51352"/>
    </source>
</evidence>
<comment type="caution">
    <text evidence="3">The sequence shown here is derived from an EMBL/GenBank/DDBJ whole genome shotgun (WGS) entry which is preliminary data.</text>
</comment>
<dbReference type="InterPro" id="IPR013766">
    <property type="entry name" value="Thioredoxin_domain"/>
</dbReference>
<name>A0ABQ4L2B7_SIMTE</name>
<gene>
    <name evidence="3" type="ORF">J6TS1_35570</name>
</gene>
<keyword evidence="4" id="KW-1185">Reference proteome</keyword>
<dbReference type="EMBL" id="BORJ01000010">
    <property type="protein sequence ID" value="GIN97687.1"/>
    <property type="molecule type" value="Genomic_DNA"/>
</dbReference>
<dbReference type="PROSITE" id="PS00194">
    <property type="entry name" value="THIOREDOXIN_1"/>
    <property type="match status" value="1"/>
</dbReference>
<dbReference type="Proteomes" id="UP000680670">
    <property type="component" value="Unassembled WGS sequence"/>
</dbReference>
<dbReference type="Gene3D" id="3.40.30.10">
    <property type="entry name" value="Glutaredoxin"/>
    <property type="match status" value="1"/>
</dbReference>
<dbReference type="PANTHER" id="PTHR42852">
    <property type="entry name" value="THIOL:DISULFIDE INTERCHANGE PROTEIN DSBE"/>
    <property type="match status" value="1"/>
</dbReference>
<dbReference type="PANTHER" id="PTHR42852:SF13">
    <property type="entry name" value="PROTEIN DIPZ"/>
    <property type="match status" value="1"/>
</dbReference>
<sequence>MKKNLLSIAIIILAIAIVAVNLWKPVEKEAAKEKSNSETEDVKVADENVPGVDLSEVKEGKMAPDFELVTLNGETVKLSDYRGKKVILNFWATWCPPCRAEMPHMQNFYEQNKDNGIEIVAVNLTKMDKGRMEIDKFVKEYGLTFDIPLDEEGDIGMQYQAFTIPTSYIIDTNGKIASKVIGPMDEPTMESLTNEIE</sequence>
<feature type="domain" description="Thioredoxin" evidence="2">
    <location>
        <begin position="57"/>
        <end position="197"/>
    </location>
</feature>
<reference evidence="3 4" key="1">
    <citation type="submission" date="2021-03" db="EMBL/GenBank/DDBJ databases">
        <title>Antimicrobial resistance genes in bacteria isolated from Japanese honey, and their potential for conferring macrolide and lincosamide resistance in the American foulbrood pathogen Paenibacillus larvae.</title>
        <authorList>
            <person name="Okamoto M."/>
            <person name="Kumagai M."/>
            <person name="Kanamori H."/>
            <person name="Takamatsu D."/>
        </authorList>
    </citation>
    <scope>NUCLEOTIDE SEQUENCE [LARGE SCALE GENOMIC DNA]</scope>
    <source>
        <strain evidence="3 4">J6TS1</strain>
    </source>
</reference>
<evidence type="ECO:0000313" key="3">
    <source>
        <dbReference type="EMBL" id="GIN97687.1"/>
    </source>
</evidence>
<dbReference type="InterPro" id="IPR000866">
    <property type="entry name" value="AhpC/TSA"/>
</dbReference>
<dbReference type="CDD" id="cd02966">
    <property type="entry name" value="TlpA_like_family"/>
    <property type="match status" value="1"/>
</dbReference>
<evidence type="ECO:0000256" key="1">
    <source>
        <dbReference type="ARBA" id="ARBA00023157"/>
    </source>
</evidence>
<accession>A0ABQ4L2B7</accession>
<dbReference type="RefSeq" id="WP_213021040.1">
    <property type="nucleotide sequence ID" value="NZ_BORJ01000010.1"/>
</dbReference>
<protein>
    <submittedName>
        <fullName evidence="3">Thiol:disulfide interchange protein tlpA</fullName>
    </submittedName>
</protein>
<dbReference type="PROSITE" id="PS51352">
    <property type="entry name" value="THIOREDOXIN_2"/>
    <property type="match status" value="1"/>
</dbReference>
<dbReference type="InterPro" id="IPR036249">
    <property type="entry name" value="Thioredoxin-like_sf"/>
</dbReference>
<organism evidence="3 4">
    <name type="scientific">Siminovitchia terrae</name>
    <name type="common">Bacillus terrae</name>
    <dbReference type="NCBI Taxonomy" id="1914933"/>
    <lineage>
        <taxon>Bacteria</taxon>
        <taxon>Bacillati</taxon>
        <taxon>Bacillota</taxon>
        <taxon>Bacilli</taxon>
        <taxon>Bacillales</taxon>
        <taxon>Bacillaceae</taxon>
        <taxon>Siminovitchia</taxon>
    </lineage>
</organism>
<evidence type="ECO:0000313" key="4">
    <source>
        <dbReference type="Proteomes" id="UP000680670"/>
    </source>
</evidence>
<proteinExistence type="predicted"/>